<evidence type="ECO:0000256" key="7">
    <source>
        <dbReference type="SAM" id="Phobius"/>
    </source>
</evidence>
<dbReference type="GO" id="GO:0016020">
    <property type="term" value="C:membrane"/>
    <property type="evidence" value="ECO:0007669"/>
    <property type="project" value="UniProtKB-SubCell"/>
</dbReference>
<keyword evidence="3 7" id="KW-1133">Transmembrane helix</keyword>
<protein>
    <recommendedName>
        <fullName evidence="8">Rhodopsin domain-containing protein</fullName>
    </recommendedName>
</protein>
<dbReference type="EMBL" id="CP009809">
    <property type="protein sequence ID" value="ATZ49959.1"/>
    <property type="molecule type" value="Genomic_DNA"/>
</dbReference>
<feature type="region of interest" description="Disordered" evidence="6">
    <location>
        <begin position="282"/>
        <end position="306"/>
    </location>
</feature>
<dbReference type="PANTHER" id="PTHR33048:SF155">
    <property type="entry name" value="INTEGRAL MEMBRANE PROTEIN"/>
    <property type="match status" value="1"/>
</dbReference>
<keyword evidence="2 7" id="KW-0812">Transmembrane</keyword>
<comment type="similarity">
    <text evidence="5">Belongs to the SAT4 family.</text>
</comment>
<feature type="compositionally biased region" description="Low complexity" evidence="6">
    <location>
        <begin position="282"/>
        <end position="296"/>
    </location>
</feature>
<evidence type="ECO:0000256" key="1">
    <source>
        <dbReference type="ARBA" id="ARBA00004141"/>
    </source>
</evidence>
<evidence type="ECO:0000259" key="8">
    <source>
        <dbReference type="Pfam" id="PF20684"/>
    </source>
</evidence>
<organism evidence="9 10">
    <name type="scientific">Botryotinia fuckeliana (strain B05.10)</name>
    <name type="common">Noble rot fungus</name>
    <name type="synonym">Botrytis cinerea</name>
    <dbReference type="NCBI Taxonomy" id="332648"/>
    <lineage>
        <taxon>Eukaryota</taxon>
        <taxon>Fungi</taxon>
        <taxon>Dikarya</taxon>
        <taxon>Ascomycota</taxon>
        <taxon>Pezizomycotina</taxon>
        <taxon>Leotiomycetes</taxon>
        <taxon>Helotiales</taxon>
        <taxon>Sclerotiniaceae</taxon>
        <taxon>Botrytis</taxon>
    </lineage>
</organism>
<dbReference type="InterPro" id="IPR052337">
    <property type="entry name" value="SAT4-like"/>
</dbReference>
<keyword evidence="4 7" id="KW-0472">Membrane</keyword>
<comment type="subcellular location">
    <subcellularLocation>
        <location evidence="1">Membrane</location>
        <topology evidence="1">Multi-pass membrane protein</topology>
    </subcellularLocation>
</comment>
<feature type="compositionally biased region" description="Polar residues" evidence="6">
    <location>
        <begin position="297"/>
        <end position="306"/>
    </location>
</feature>
<keyword evidence="10" id="KW-1185">Reference proteome</keyword>
<evidence type="ECO:0000256" key="4">
    <source>
        <dbReference type="ARBA" id="ARBA00023136"/>
    </source>
</evidence>
<feature type="transmembrane region" description="Helical" evidence="7">
    <location>
        <begin position="16"/>
        <end position="37"/>
    </location>
</feature>
<feature type="transmembrane region" description="Helical" evidence="7">
    <location>
        <begin position="93"/>
        <end position="115"/>
    </location>
</feature>
<evidence type="ECO:0000313" key="9">
    <source>
        <dbReference type="EMBL" id="ATZ49959.1"/>
    </source>
</evidence>
<evidence type="ECO:0000256" key="6">
    <source>
        <dbReference type="SAM" id="MobiDB-lite"/>
    </source>
</evidence>
<dbReference type="OrthoDB" id="5429740at2759"/>
<accession>A0A384JH98</accession>
<feature type="domain" description="Rhodopsin" evidence="8">
    <location>
        <begin position="33"/>
        <end position="273"/>
    </location>
</feature>
<feature type="transmembrane region" description="Helical" evidence="7">
    <location>
        <begin position="127"/>
        <end position="148"/>
    </location>
</feature>
<dbReference type="Pfam" id="PF20684">
    <property type="entry name" value="Fung_rhodopsin"/>
    <property type="match status" value="1"/>
</dbReference>
<dbReference type="PANTHER" id="PTHR33048">
    <property type="entry name" value="PTH11-LIKE INTEGRAL MEMBRANE PROTEIN (AFU_ORTHOLOGUE AFUA_5G11245)"/>
    <property type="match status" value="1"/>
</dbReference>
<gene>
    <name evidence="9" type="ORF">BCIN_05g03530</name>
</gene>
<evidence type="ECO:0000313" key="10">
    <source>
        <dbReference type="Proteomes" id="UP000001798"/>
    </source>
</evidence>
<proteinExistence type="inferred from homology"/>
<feature type="transmembrane region" description="Helical" evidence="7">
    <location>
        <begin position="209"/>
        <end position="228"/>
    </location>
</feature>
<dbReference type="RefSeq" id="XP_001559905.2">
    <property type="nucleotide sequence ID" value="XM_001559855.2"/>
</dbReference>
<dbReference type="KEGG" id="bfu:BCIN_05g03530"/>
<sequence>MDPVNLPSNDDRASTLYAIIYTPLICTIPFLALRIWIRTKMKSLGVDDYLMVACMLVFIGAIVVTTIYAVKGGCRHIFYLTPSQIIETVKLNFVAQAFGITSPTLGKLSVGFLMQRILGPHTVYRKWFIHIVMAVYGLWTALTVIFTYTQCTPTSALWNPTPDMKCWGNRVFPDIAVSHGAFGTFIDFSFALLPITLVKQLAVTPKQKLALSILLSMGILAGIAAAIKTNQLKEFGNQTDPTWATFDIFVWTTVEIHLVIICGCLPTLRPIYERIINKRAISPSKSSSKPTHGSSTQASATNKGSFWKNSKASTTITSDSRWINLTDRSEDKINVERSVEIDSQSARSES</sequence>
<dbReference type="GeneID" id="5440535"/>
<reference evidence="9 10" key="3">
    <citation type="journal article" date="2017" name="Mol. Plant Pathol.">
        <title>A gapless genome sequence of the fungus Botrytis cinerea.</title>
        <authorList>
            <person name="Van Kan J.A."/>
            <person name="Stassen J.H."/>
            <person name="Mosbach A."/>
            <person name="Van Der Lee T.A."/>
            <person name="Faino L."/>
            <person name="Farmer A.D."/>
            <person name="Papasotiriou D.G."/>
            <person name="Zhou S."/>
            <person name="Seidl M.F."/>
            <person name="Cottam E."/>
            <person name="Edel D."/>
            <person name="Hahn M."/>
            <person name="Schwartz D.C."/>
            <person name="Dietrich R.A."/>
            <person name="Widdison S."/>
            <person name="Scalliet G."/>
        </authorList>
    </citation>
    <scope>NUCLEOTIDE SEQUENCE [LARGE SCALE GENOMIC DNA]</scope>
    <source>
        <strain evidence="9 10">B05.10</strain>
    </source>
</reference>
<evidence type="ECO:0000256" key="2">
    <source>
        <dbReference type="ARBA" id="ARBA00022692"/>
    </source>
</evidence>
<dbReference type="VEuPathDB" id="FungiDB:Bcin05g03530"/>
<reference evidence="9 10" key="2">
    <citation type="journal article" date="2012" name="Eukaryot. Cell">
        <title>Genome update of Botrytis cinerea strains B05.10 and T4.</title>
        <authorList>
            <person name="Staats M."/>
            <person name="van Kan J.A."/>
        </authorList>
    </citation>
    <scope>NUCLEOTIDE SEQUENCE [LARGE SCALE GENOMIC DNA]</scope>
    <source>
        <strain evidence="9 10">B05.10</strain>
    </source>
</reference>
<feature type="transmembrane region" description="Helical" evidence="7">
    <location>
        <begin position="49"/>
        <end position="70"/>
    </location>
</feature>
<dbReference type="AlphaFoldDB" id="A0A384JH98"/>
<dbReference type="Proteomes" id="UP000001798">
    <property type="component" value="Chromosome 5"/>
</dbReference>
<dbReference type="InterPro" id="IPR049326">
    <property type="entry name" value="Rhodopsin_dom_fungi"/>
</dbReference>
<reference evidence="9 10" key="1">
    <citation type="journal article" date="2011" name="PLoS Genet.">
        <title>Genomic analysis of the necrotrophic fungal pathogens Sclerotinia sclerotiorum and Botrytis cinerea.</title>
        <authorList>
            <person name="Amselem J."/>
            <person name="Cuomo C.A."/>
            <person name="van Kan J.A."/>
            <person name="Viaud M."/>
            <person name="Benito E.P."/>
            <person name="Couloux A."/>
            <person name="Coutinho P.M."/>
            <person name="de Vries R.P."/>
            <person name="Dyer P.S."/>
            <person name="Fillinger S."/>
            <person name="Fournier E."/>
            <person name="Gout L."/>
            <person name="Hahn M."/>
            <person name="Kohn L."/>
            <person name="Lapalu N."/>
            <person name="Plummer K.M."/>
            <person name="Pradier J.M."/>
            <person name="Quevillon E."/>
            <person name="Sharon A."/>
            <person name="Simon A."/>
            <person name="ten Have A."/>
            <person name="Tudzynski B."/>
            <person name="Tudzynski P."/>
            <person name="Wincker P."/>
            <person name="Andrew M."/>
            <person name="Anthouard V."/>
            <person name="Beever R.E."/>
            <person name="Beffa R."/>
            <person name="Benoit I."/>
            <person name="Bouzid O."/>
            <person name="Brault B."/>
            <person name="Chen Z."/>
            <person name="Choquer M."/>
            <person name="Collemare J."/>
            <person name="Cotton P."/>
            <person name="Danchin E.G."/>
            <person name="Da Silva C."/>
            <person name="Gautier A."/>
            <person name="Giraud C."/>
            <person name="Giraud T."/>
            <person name="Gonzalez C."/>
            <person name="Grossetete S."/>
            <person name="Guldener U."/>
            <person name="Henrissat B."/>
            <person name="Howlett B.J."/>
            <person name="Kodira C."/>
            <person name="Kretschmer M."/>
            <person name="Lappartient A."/>
            <person name="Leroch M."/>
            <person name="Levis C."/>
            <person name="Mauceli E."/>
            <person name="Neuveglise C."/>
            <person name="Oeser B."/>
            <person name="Pearson M."/>
            <person name="Poulain J."/>
            <person name="Poussereau N."/>
            <person name="Quesneville H."/>
            <person name="Rascle C."/>
            <person name="Schumacher J."/>
            <person name="Segurens B."/>
            <person name="Sexton A."/>
            <person name="Silva E."/>
            <person name="Sirven C."/>
            <person name="Soanes D.M."/>
            <person name="Talbot N.J."/>
            <person name="Templeton M."/>
            <person name="Yandava C."/>
            <person name="Yarden O."/>
            <person name="Zeng Q."/>
            <person name="Rollins J.A."/>
            <person name="Lebrun M.H."/>
            <person name="Dickman M."/>
        </authorList>
    </citation>
    <scope>NUCLEOTIDE SEQUENCE [LARGE SCALE GENOMIC DNA]</scope>
    <source>
        <strain evidence="9 10">B05.10</strain>
    </source>
</reference>
<feature type="transmembrane region" description="Helical" evidence="7">
    <location>
        <begin position="177"/>
        <end position="197"/>
    </location>
</feature>
<evidence type="ECO:0000256" key="5">
    <source>
        <dbReference type="ARBA" id="ARBA00038359"/>
    </source>
</evidence>
<feature type="transmembrane region" description="Helical" evidence="7">
    <location>
        <begin position="248"/>
        <end position="268"/>
    </location>
</feature>
<evidence type="ECO:0000256" key="3">
    <source>
        <dbReference type="ARBA" id="ARBA00022989"/>
    </source>
</evidence>
<name>A0A384JH98_BOTFB</name>